<dbReference type="Gene3D" id="3.30.1490.20">
    <property type="entry name" value="ATP-grasp fold, A domain"/>
    <property type="match status" value="1"/>
</dbReference>
<comment type="cofactor">
    <cofactor evidence="1">
        <name>Mg(2+)</name>
        <dbReference type="ChEBI" id="CHEBI:18420"/>
    </cofactor>
</comment>
<dbReference type="InterPro" id="IPR036637">
    <property type="entry name" value="Phosphohistidine_dom_sf"/>
</dbReference>
<dbReference type="EMBL" id="BDFE01000017">
    <property type="protein sequence ID" value="GAU09402.1"/>
    <property type="molecule type" value="Genomic_DNA"/>
</dbReference>
<dbReference type="Gene3D" id="3.50.30.10">
    <property type="entry name" value="Phosphohistidine domain"/>
    <property type="match status" value="1"/>
</dbReference>
<dbReference type="STRING" id="1592317.DPF_2128"/>
<comment type="similarity">
    <text evidence="4">Belongs to the PEP-utilizing enzyme family.</text>
</comment>
<proteinExistence type="inferred from homology"/>
<comment type="function">
    <text evidence="2">Catalyzes the phosphorylation of pyruvate to phosphoenolpyruvate.</text>
</comment>
<keyword evidence="18" id="KW-1185">Reference proteome</keyword>
<feature type="domain" description="PEP-utilising enzyme mobile" evidence="15">
    <location>
        <begin position="446"/>
        <end position="513"/>
    </location>
</feature>
<evidence type="ECO:0000256" key="13">
    <source>
        <dbReference type="ARBA" id="ARBA00033470"/>
    </source>
</evidence>
<dbReference type="Pfam" id="PF00391">
    <property type="entry name" value="PEP-utilizers"/>
    <property type="match status" value="1"/>
</dbReference>
<dbReference type="GO" id="GO:0046872">
    <property type="term" value="F:metal ion binding"/>
    <property type="evidence" value="ECO:0007669"/>
    <property type="project" value="UniProtKB-KW"/>
</dbReference>
<keyword evidence="8" id="KW-0479">Metal-binding</keyword>
<evidence type="ECO:0000256" key="6">
    <source>
        <dbReference type="ARBA" id="ARBA00021623"/>
    </source>
</evidence>
<evidence type="ECO:0000256" key="1">
    <source>
        <dbReference type="ARBA" id="ARBA00001946"/>
    </source>
</evidence>
<evidence type="ECO:0000259" key="16">
    <source>
        <dbReference type="Pfam" id="PF01326"/>
    </source>
</evidence>
<dbReference type="PANTHER" id="PTHR43030:SF1">
    <property type="entry name" value="PHOSPHOENOLPYRUVATE SYNTHASE"/>
    <property type="match status" value="1"/>
</dbReference>
<keyword evidence="7" id="KW-0808">Transferase</keyword>
<evidence type="ECO:0000256" key="8">
    <source>
        <dbReference type="ARBA" id="ARBA00022723"/>
    </source>
</evidence>
<name>A0A194AH42_9BACT</name>
<evidence type="ECO:0000256" key="14">
    <source>
        <dbReference type="ARBA" id="ARBA00047700"/>
    </source>
</evidence>
<evidence type="ECO:0000256" key="4">
    <source>
        <dbReference type="ARBA" id="ARBA00007837"/>
    </source>
</evidence>
<gene>
    <name evidence="17" type="ORF">DPF_2128</name>
</gene>
<evidence type="ECO:0000256" key="9">
    <source>
        <dbReference type="ARBA" id="ARBA00022741"/>
    </source>
</evidence>
<dbReference type="SUPFAM" id="SSF56059">
    <property type="entry name" value="Glutathione synthetase ATP-binding domain-like"/>
    <property type="match status" value="1"/>
</dbReference>
<dbReference type="InterPro" id="IPR008279">
    <property type="entry name" value="PEP-util_enz_mobile_dom"/>
</dbReference>
<dbReference type="InterPro" id="IPR006319">
    <property type="entry name" value="PEP_synth"/>
</dbReference>
<dbReference type="InterPro" id="IPR013815">
    <property type="entry name" value="ATP_grasp_subdomain_1"/>
</dbReference>
<evidence type="ECO:0000256" key="3">
    <source>
        <dbReference type="ARBA" id="ARBA00004742"/>
    </source>
</evidence>
<evidence type="ECO:0000256" key="7">
    <source>
        <dbReference type="ARBA" id="ARBA00022679"/>
    </source>
</evidence>
<dbReference type="Pfam" id="PF01326">
    <property type="entry name" value="PPDK_N"/>
    <property type="match status" value="2"/>
</dbReference>
<comment type="catalytic activity">
    <reaction evidence="14">
        <text>pyruvate + ATP + H2O = phosphoenolpyruvate + AMP + phosphate + 2 H(+)</text>
        <dbReference type="Rhea" id="RHEA:11364"/>
        <dbReference type="ChEBI" id="CHEBI:15361"/>
        <dbReference type="ChEBI" id="CHEBI:15377"/>
        <dbReference type="ChEBI" id="CHEBI:15378"/>
        <dbReference type="ChEBI" id="CHEBI:30616"/>
        <dbReference type="ChEBI" id="CHEBI:43474"/>
        <dbReference type="ChEBI" id="CHEBI:58702"/>
        <dbReference type="ChEBI" id="CHEBI:456215"/>
        <dbReference type="EC" id="2.7.9.2"/>
    </reaction>
</comment>
<keyword evidence="12" id="KW-0460">Magnesium</keyword>
<organism evidence="17 18">
    <name type="scientific">Desulfoplanes formicivorans</name>
    <dbReference type="NCBI Taxonomy" id="1592317"/>
    <lineage>
        <taxon>Bacteria</taxon>
        <taxon>Pseudomonadati</taxon>
        <taxon>Thermodesulfobacteriota</taxon>
        <taxon>Desulfovibrionia</taxon>
        <taxon>Desulfovibrionales</taxon>
        <taxon>Desulfoplanaceae</taxon>
        <taxon>Desulfoplanes</taxon>
    </lineage>
</organism>
<dbReference type="Proteomes" id="UP000095200">
    <property type="component" value="Unassembled WGS sequence"/>
</dbReference>
<keyword evidence="17" id="KW-0670">Pyruvate</keyword>
<keyword evidence="9" id="KW-0547">Nucleotide-binding</keyword>
<dbReference type="InterPro" id="IPR002192">
    <property type="entry name" value="PPDK_AMP/ATP-bd"/>
</dbReference>
<feature type="domain" description="Pyruvate phosphate dikinase AMP/ATP-binding" evidence="16">
    <location>
        <begin position="354"/>
        <end position="398"/>
    </location>
</feature>
<protein>
    <recommendedName>
        <fullName evidence="6">Phosphoenolpyruvate synthase</fullName>
        <ecNumber evidence="5">2.7.9.2</ecNumber>
    </recommendedName>
    <alternativeName>
        <fullName evidence="13">Pyruvate, water dikinase</fullName>
    </alternativeName>
</protein>
<dbReference type="Gene3D" id="3.30.470.20">
    <property type="entry name" value="ATP-grasp fold, B domain"/>
    <property type="match status" value="1"/>
</dbReference>
<evidence type="ECO:0000256" key="10">
    <source>
        <dbReference type="ARBA" id="ARBA00022777"/>
    </source>
</evidence>
<evidence type="ECO:0000256" key="12">
    <source>
        <dbReference type="ARBA" id="ARBA00022842"/>
    </source>
</evidence>
<dbReference type="OrthoDB" id="9760711at2"/>
<evidence type="ECO:0000313" key="18">
    <source>
        <dbReference type="Proteomes" id="UP000095200"/>
    </source>
</evidence>
<dbReference type="AlphaFoldDB" id="A0A194AH42"/>
<evidence type="ECO:0000256" key="5">
    <source>
        <dbReference type="ARBA" id="ARBA00011996"/>
    </source>
</evidence>
<accession>A0A194AH42</accession>
<dbReference type="EC" id="2.7.9.2" evidence="5"/>
<sequence length="806" mass="89593">MNHPSLSHLARKVFMPGTLMRERYNAFMDLLHYDNMGLEIIADLQEIRQGHECADWARIVWLIRRAIKATRKMIQAFEIMSPGSARAILQWHHQLAEDLLAACSEPSPPSDPPYVLFLDGHLLDEQLVGGKAAALARVMPHEDIRILPGCVVTSRAWQLFVEHNDLRFRLDRALQSIRPHDQVRMAKLARYMQDLILAGDVPQPVVEALNAGIESCLGAGGGSRLIVRSSAVAEDGSFSFAGQYESVLDVEPENLLHAYKRVLAGKYSPNALFYRIHHGFTDTETPMAVLIQPMIDPLASGVVYTRDPSGSDNDLGIYEVAGRGEHLMDGEQVPQTCLVARDTREVMAKPAGRLEPEAYAQLIETAMRIEEIQGEPQDLEWAFDDQGRLFILQTRPLTGPVKPVCQPSAPSIDVAPFPLDLCRAAAGTAHGPVHILTDCHDLSGVPHGCILVVASLRPELVAVMDRVRGVVAMSGSRACHFAAIAREFGIPVLVGQDVVTCLADQDHITMDGHAARIYPGRVDALVAASTKRFDPEASSVAQRLAQVMDTIGTLHLTDASSRDFDLDHCRSLHDVVRLVHEKAVRTMFALVDRTGRGMGRAKNLESNLPLSMRIVDLGGGLIRNHRRRTVTPSDIRCLPMRKLWKGLASPDIFWDSRMPHMDWEEFDRISAGIFGAKSALLASYAVVSHRYTHVLLRFGYHFSVVDSLLAENSKNTYVNFRFKGGGADREGRLLRLEFIARVLGETGFQVSIKGDRLDAHMNRFSPEKTRKALVRLGRVLAMTRLMDMRLDNPEQIDPLIKEFYSG</sequence>
<evidence type="ECO:0000256" key="11">
    <source>
        <dbReference type="ARBA" id="ARBA00022840"/>
    </source>
</evidence>
<dbReference type="RefSeq" id="WP_069859804.1">
    <property type="nucleotide sequence ID" value="NZ_BDFE01000017.1"/>
</dbReference>
<keyword evidence="11" id="KW-0067">ATP-binding</keyword>
<evidence type="ECO:0000259" key="15">
    <source>
        <dbReference type="Pfam" id="PF00391"/>
    </source>
</evidence>
<reference evidence="18" key="1">
    <citation type="submission" date="2016-06" db="EMBL/GenBank/DDBJ databases">
        <title>Draft genome sequence of Desulfoplanes formicivorans strain Pf12B.</title>
        <authorList>
            <person name="Watanabe M."/>
            <person name="Kojima H."/>
            <person name="Fukui M."/>
        </authorList>
    </citation>
    <scope>NUCLEOTIDE SEQUENCE [LARGE SCALE GENOMIC DNA]</scope>
    <source>
        <strain evidence="18">Pf12B</strain>
    </source>
</reference>
<comment type="pathway">
    <text evidence="3">Carbohydrate biosynthesis; gluconeogenesis.</text>
</comment>
<dbReference type="UniPathway" id="UPA00138"/>
<dbReference type="GO" id="GO:0008986">
    <property type="term" value="F:pyruvate, water dikinase activity"/>
    <property type="evidence" value="ECO:0007669"/>
    <property type="project" value="UniProtKB-EC"/>
</dbReference>
<evidence type="ECO:0000313" key="17">
    <source>
        <dbReference type="EMBL" id="GAU09402.1"/>
    </source>
</evidence>
<comment type="caution">
    <text evidence="17">The sequence shown here is derived from an EMBL/GenBank/DDBJ whole genome shotgun (WGS) entry which is preliminary data.</text>
</comment>
<keyword evidence="10 17" id="KW-0418">Kinase</keyword>
<feature type="domain" description="Pyruvate phosphate dikinase AMP/ATP-binding" evidence="16">
    <location>
        <begin position="126"/>
        <end position="349"/>
    </location>
</feature>
<dbReference type="GO" id="GO:0005524">
    <property type="term" value="F:ATP binding"/>
    <property type="evidence" value="ECO:0007669"/>
    <property type="project" value="UniProtKB-KW"/>
</dbReference>
<dbReference type="GO" id="GO:0006094">
    <property type="term" value="P:gluconeogenesis"/>
    <property type="evidence" value="ECO:0007669"/>
    <property type="project" value="UniProtKB-UniPathway"/>
</dbReference>
<dbReference type="SUPFAM" id="SSF52009">
    <property type="entry name" value="Phosphohistidine domain"/>
    <property type="match status" value="1"/>
</dbReference>
<evidence type="ECO:0000256" key="2">
    <source>
        <dbReference type="ARBA" id="ARBA00002988"/>
    </source>
</evidence>
<dbReference type="PANTHER" id="PTHR43030">
    <property type="entry name" value="PHOSPHOENOLPYRUVATE SYNTHASE"/>
    <property type="match status" value="1"/>
</dbReference>